<name>A0ABV3F5T6_9NOCA</name>
<protein>
    <submittedName>
        <fullName evidence="2">Uncharacterized protein</fullName>
    </submittedName>
</protein>
<feature type="region of interest" description="Disordered" evidence="1">
    <location>
        <begin position="1"/>
        <end position="23"/>
    </location>
</feature>
<dbReference type="RefSeq" id="WP_357976608.1">
    <property type="nucleotide sequence ID" value="NZ_JBFAIH010000004.1"/>
</dbReference>
<comment type="caution">
    <text evidence="2">The sequence shown here is derived from an EMBL/GenBank/DDBJ whole genome shotgun (WGS) entry which is preliminary data.</text>
</comment>
<sequence length="116" mass="12967">MSTNVRQQFQLPTQRGNSRGESLYRRNLIMLDPTSEPEPNRQVVHRIGVTGLDCPLIPDDGIVEPERGATASVCSNVQELKMDDSGLRVTLVDQNLTENKVPRRRSDVVAGVEQLR</sequence>
<keyword evidence="3" id="KW-1185">Reference proteome</keyword>
<feature type="compositionally biased region" description="Polar residues" evidence="1">
    <location>
        <begin position="1"/>
        <end position="20"/>
    </location>
</feature>
<dbReference type="EMBL" id="JBFAIH010000004">
    <property type="protein sequence ID" value="MEV0363065.1"/>
    <property type="molecule type" value="Genomic_DNA"/>
</dbReference>
<proteinExistence type="predicted"/>
<gene>
    <name evidence="2" type="ORF">AB0H72_10220</name>
</gene>
<evidence type="ECO:0000313" key="3">
    <source>
        <dbReference type="Proteomes" id="UP001551658"/>
    </source>
</evidence>
<organism evidence="2 3">
    <name type="scientific">Nocardia fusca</name>
    <dbReference type="NCBI Taxonomy" id="941183"/>
    <lineage>
        <taxon>Bacteria</taxon>
        <taxon>Bacillati</taxon>
        <taxon>Actinomycetota</taxon>
        <taxon>Actinomycetes</taxon>
        <taxon>Mycobacteriales</taxon>
        <taxon>Nocardiaceae</taxon>
        <taxon>Nocardia</taxon>
    </lineage>
</organism>
<reference evidence="2 3" key="1">
    <citation type="submission" date="2024-06" db="EMBL/GenBank/DDBJ databases">
        <title>The Natural Products Discovery Center: Release of the First 8490 Sequenced Strains for Exploring Actinobacteria Biosynthetic Diversity.</title>
        <authorList>
            <person name="Kalkreuter E."/>
            <person name="Kautsar S.A."/>
            <person name="Yang D."/>
            <person name="Bader C.D."/>
            <person name="Teijaro C.N."/>
            <person name="Fluegel L."/>
            <person name="Davis C.M."/>
            <person name="Simpson J.R."/>
            <person name="Lauterbach L."/>
            <person name="Steele A.D."/>
            <person name="Gui C."/>
            <person name="Meng S."/>
            <person name="Li G."/>
            <person name="Viehrig K."/>
            <person name="Ye F."/>
            <person name="Su P."/>
            <person name="Kiefer A.F."/>
            <person name="Nichols A."/>
            <person name="Cepeda A.J."/>
            <person name="Yan W."/>
            <person name="Fan B."/>
            <person name="Jiang Y."/>
            <person name="Adhikari A."/>
            <person name="Zheng C.-J."/>
            <person name="Schuster L."/>
            <person name="Cowan T.M."/>
            <person name="Smanski M.J."/>
            <person name="Chevrette M.G."/>
            <person name="De Carvalho L.P.S."/>
            <person name="Shen B."/>
        </authorList>
    </citation>
    <scope>NUCLEOTIDE SEQUENCE [LARGE SCALE GENOMIC DNA]</scope>
    <source>
        <strain evidence="2 3">NPDC050671</strain>
    </source>
</reference>
<evidence type="ECO:0000313" key="2">
    <source>
        <dbReference type="EMBL" id="MEV0363065.1"/>
    </source>
</evidence>
<dbReference type="Proteomes" id="UP001551658">
    <property type="component" value="Unassembled WGS sequence"/>
</dbReference>
<evidence type="ECO:0000256" key="1">
    <source>
        <dbReference type="SAM" id="MobiDB-lite"/>
    </source>
</evidence>
<accession>A0ABV3F5T6</accession>